<dbReference type="Proteomes" id="UP000002221">
    <property type="component" value="Plasmid pRMAR01"/>
</dbReference>
<name>D0MKV0_RHOM4</name>
<protein>
    <recommendedName>
        <fullName evidence="1">ORC1/DEAH AAA+ ATPase domain-containing protein</fullName>
    </recommendedName>
</protein>
<dbReference type="InterPro" id="IPR027417">
    <property type="entry name" value="P-loop_NTPase"/>
</dbReference>
<accession>D0MKV0</accession>
<dbReference type="NCBIfam" id="NF041813">
    <property type="entry name" value="Avs2"/>
    <property type="match status" value="1"/>
</dbReference>
<dbReference type="Gene3D" id="3.40.50.300">
    <property type="entry name" value="P-loop containing nucleotide triphosphate hydrolases"/>
    <property type="match status" value="1"/>
</dbReference>
<keyword evidence="3" id="KW-1185">Reference proteome</keyword>
<dbReference type="EMBL" id="CP001808">
    <property type="protein sequence ID" value="ACY49764.1"/>
    <property type="molecule type" value="Genomic_DNA"/>
</dbReference>
<dbReference type="Pfam" id="PF13401">
    <property type="entry name" value="AAA_22"/>
    <property type="match status" value="1"/>
</dbReference>
<feature type="domain" description="ORC1/DEAH AAA+ ATPase" evidence="1">
    <location>
        <begin position="346"/>
        <end position="430"/>
    </location>
</feature>
<gene>
    <name evidence="2" type="ordered locus">Rmar_2906</name>
</gene>
<proteinExistence type="predicted"/>
<dbReference type="eggNOG" id="COG5635">
    <property type="taxonomic scope" value="Bacteria"/>
</dbReference>
<evidence type="ECO:0000259" key="1">
    <source>
        <dbReference type="Pfam" id="PF13401"/>
    </source>
</evidence>
<dbReference type="GO" id="GO:0016887">
    <property type="term" value="F:ATP hydrolysis activity"/>
    <property type="evidence" value="ECO:0007669"/>
    <property type="project" value="InterPro"/>
</dbReference>
<evidence type="ECO:0000313" key="2">
    <source>
        <dbReference type="EMBL" id="ACY49764.1"/>
    </source>
</evidence>
<dbReference type="HOGENOM" id="CLU_003627_0_0_10"/>
<keyword evidence="2" id="KW-0614">Plasmid</keyword>
<dbReference type="KEGG" id="rmr:Rmar_2906"/>
<sequence length="1530" mass="175314">MLNIDFKNIRQLNGSQNYAFEELCAQLARAEIPSDAKFYRKAPPDAGIECYAALPNGDLWGWQAKYLHTLGHSQWRQIDKSVRTALEKHPRLVRYYICAPLDRTHAQLEKWENRVEEWQNLASDKGMTVDFIWWGRHELLALLERPEHAGKVRFFFNVERFDIEWFKARLDEAINSAGPRYTPKIHVELPIVHEFDALGRTQRFFDSIKSQIPELRREIQHIDYIISHLSDKTWDDIAPSILQVTRSIQPILAALSNTSPDPAGPLPLGQLAEQASQLAIKADNIANTLGNYKKDFEPRREKSGESRDKTVYHENPVRNLRDNFWGLRNRLQELEGFLKHADQVANASLLILTGDAGTGKTHLLCDVAKKRLEEGRPTVLLMGQRFTSTDEPWTQALQQLDLRDLQAEEFIGALEAAAQAAGCRALLIIDALNEGMGRHLWPNHLAAFLTRLERSPWIGVVLSVRSSYEEVVIPEEIRKRAVRIIHVGFAEHEYDAVRTFFTHFGLELPSAPILIPEFSNPLFLKMLCSGLQEKGKRRMPRGFHGITKLYELFLDAANSRLARELDFDPGDRLVHKALDKLSETLAQQEQRFLPRENAKVLINSLLPGRDFSRSLFRGLIVEGLLIEEMLEINGQREDVVLIAYERLADHLIVKHLLDKYLDAEAPARAFQKGGPLGFLQDPSRHVPLGLLEALCIQVSERTGKEILELAPSLKGQGWPVGHAFRQSLIWRDKGAFSDTTQKILRELIKTEDELHETLDVLLTIAILPEHPLNAAFLDKVLRKYSMPDRDTWWSTYLHYAYSSDYPAAVHSLLDWVLAIKPNQALEDDVIDLCSTTLAWMLTTSNRFLRDRATKALVNLLTGRLDAAVRLVERFANVDDPYVSERIYAVAYGIAMRSHDADKVGELAQCVYDKVFANGKPPAHILLRDYARGVVERALHLGAKVNIDETKIRPPYQSDWPHIPTEEEIKPYLPDWSRGSYDSGDLEWARNRIARSVLEDDFARYVIGTNSGRINWLSLRLDEPVWQSPDERLSALVAEFSEEEKKVWQAFEAADHALGEASLLFSTIIQKFKNGERADTHDLANLSDEGGPETFPPHIQELQRQREAALNELRTALTKSHLQRLKEFLSAKERGEAPPHFDLQLIQRYVLKRVFDLGWTIERFGYFDCFAIGYHGHAAGKAERIGKKYQWIAYHEIMAYIADHFQYHNLAGDRLYKGPWQERLRDIDPSCTLSKKPGGTSLDGHSPAWWCSVEYNNWEGTEDYCEWAKRHDDLPRVEDLFVVTCPKDGSRWVNLQGFFLWQQKTSPDQDFGESEQRELWYMCTGYFLRKEDAEAFINWAKNVDFWGRWMPEPPKIYEMFVGEYAWAPAFRYFQQPYYGDTGWSHPREDCPVKLRVASFNYVAESGGFDCSIDESYTIRLPAVDLVDGLRLRWTGDGGDFVDTSGQLVVFDPTVHEAGPDALLVRFNELVRFLEQKELTLCWVVIGEKRVVGPGFPPDYYASLRMSGAYRLCQESSKGFLKRSLEVSDAMS</sequence>
<evidence type="ECO:0000313" key="3">
    <source>
        <dbReference type="Proteomes" id="UP000002221"/>
    </source>
</evidence>
<organism evidence="2 3">
    <name type="scientific">Rhodothermus marinus (strain ATCC 43812 / DSM 4252 / R-10)</name>
    <name type="common">Rhodothermus obamensis</name>
    <dbReference type="NCBI Taxonomy" id="518766"/>
    <lineage>
        <taxon>Bacteria</taxon>
        <taxon>Pseudomonadati</taxon>
        <taxon>Rhodothermota</taxon>
        <taxon>Rhodothermia</taxon>
        <taxon>Rhodothermales</taxon>
        <taxon>Rhodothermaceae</taxon>
        <taxon>Rhodothermus</taxon>
    </lineage>
</organism>
<geneLocation type="plasmid" evidence="2 3">
    <name>pRMAR01</name>
</geneLocation>
<reference evidence="2 3" key="1">
    <citation type="journal article" date="2009" name="Stand. Genomic Sci.">
        <title>Complete genome sequence of Rhodothermus marinus type strain (R-10).</title>
        <authorList>
            <person name="Nolan M."/>
            <person name="Tindall B.J."/>
            <person name="Pomrenke H."/>
            <person name="Lapidus A."/>
            <person name="Copeland A."/>
            <person name="Glavina Del Rio T."/>
            <person name="Lucas S."/>
            <person name="Chen F."/>
            <person name="Tice H."/>
            <person name="Cheng J.F."/>
            <person name="Saunders E."/>
            <person name="Han C."/>
            <person name="Bruce D."/>
            <person name="Goodwin L."/>
            <person name="Chain P."/>
            <person name="Pitluck S."/>
            <person name="Ovchinikova G."/>
            <person name="Pati A."/>
            <person name="Ivanova N."/>
            <person name="Mavromatis K."/>
            <person name="Chen A."/>
            <person name="Palaniappan K."/>
            <person name="Land M."/>
            <person name="Hauser L."/>
            <person name="Chang Y.J."/>
            <person name="Jeffries C.D."/>
            <person name="Brettin T."/>
            <person name="Goker M."/>
            <person name="Bristow J."/>
            <person name="Eisen J.A."/>
            <person name="Markowitz V."/>
            <person name="Hugenholtz P."/>
            <person name="Kyrpides N.C."/>
            <person name="Klenk H.P."/>
            <person name="Detter J.C."/>
        </authorList>
    </citation>
    <scope>NUCLEOTIDE SEQUENCE [LARGE SCALE GENOMIC DNA]</scope>
    <source>
        <strain evidence="3">ATCC 43812 / DSM 4252 / R-10</strain>
        <plasmid evidence="2">pRMAR01</plasmid>
    </source>
</reference>
<dbReference type="InterPro" id="IPR049945">
    <property type="entry name" value="AAA_22"/>
</dbReference>
<dbReference type="SUPFAM" id="SSF52540">
    <property type="entry name" value="P-loop containing nucleoside triphosphate hydrolases"/>
    <property type="match status" value="1"/>
</dbReference>